<feature type="transmembrane region" description="Helical" evidence="2">
    <location>
        <begin position="25"/>
        <end position="50"/>
    </location>
</feature>
<sequence>MDPRLPRQKNISAGHEENTEHDPPWVLSTLAAVLIITIVVDIVGNLLVIVSIFRNKRLRKAGGRRESDAVLYTCAGSVYIVASHVKDDERWRRQPPSQNLLDELAKTVKAQTPSRYAKKPETCILCPTAIQVEEWLRPTHKGMPNNPNTGGSHVPNGKLRDPENRKKNRYT</sequence>
<keyword evidence="4" id="KW-1185">Reference proteome</keyword>
<evidence type="ECO:0000313" key="4">
    <source>
        <dbReference type="Proteomes" id="UP001066276"/>
    </source>
</evidence>
<feature type="region of interest" description="Disordered" evidence="1">
    <location>
        <begin position="138"/>
        <end position="171"/>
    </location>
</feature>
<dbReference type="SUPFAM" id="SSF81321">
    <property type="entry name" value="Family A G protein-coupled receptor-like"/>
    <property type="match status" value="1"/>
</dbReference>
<reference evidence="3" key="1">
    <citation type="journal article" date="2022" name="bioRxiv">
        <title>Sequencing and chromosome-scale assembly of the giantPleurodeles waltlgenome.</title>
        <authorList>
            <person name="Brown T."/>
            <person name="Elewa A."/>
            <person name="Iarovenko S."/>
            <person name="Subramanian E."/>
            <person name="Araus A.J."/>
            <person name="Petzold A."/>
            <person name="Susuki M."/>
            <person name="Suzuki K.-i.T."/>
            <person name="Hayashi T."/>
            <person name="Toyoda A."/>
            <person name="Oliveira C."/>
            <person name="Osipova E."/>
            <person name="Leigh N.D."/>
            <person name="Simon A."/>
            <person name="Yun M.H."/>
        </authorList>
    </citation>
    <scope>NUCLEOTIDE SEQUENCE</scope>
    <source>
        <strain evidence="3">20211129_DDA</strain>
        <tissue evidence="3">Liver</tissue>
    </source>
</reference>
<gene>
    <name evidence="3" type="ORF">NDU88_006783</name>
</gene>
<name>A0AAV7PNE2_PLEWA</name>
<dbReference type="Gene3D" id="1.20.1070.10">
    <property type="entry name" value="Rhodopsin 7-helix transmembrane proteins"/>
    <property type="match status" value="1"/>
</dbReference>
<evidence type="ECO:0000256" key="2">
    <source>
        <dbReference type="SAM" id="Phobius"/>
    </source>
</evidence>
<keyword evidence="2" id="KW-1133">Transmembrane helix</keyword>
<comment type="caution">
    <text evidence="3">The sequence shown here is derived from an EMBL/GenBank/DDBJ whole genome shotgun (WGS) entry which is preliminary data.</text>
</comment>
<dbReference type="AlphaFoldDB" id="A0AAV7PNE2"/>
<feature type="region of interest" description="Disordered" evidence="1">
    <location>
        <begin position="1"/>
        <end position="21"/>
    </location>
</feature>
<evidence type="ECO:0008006" key="5">
    <source>
        <dbReference type="Google" id="ProtNLM"/>
    </source>
</evidence>
<keyword evidence="2" id="KW-0472">Membrane</keyword>
<evidence type="ECO:0000256" key="1">
    <source>
        <dbReference type="SAM" id="MobiDB-lite"/>
    </source>
</evidence>
<proteinExistence type="predicted"/>
<keyword evidence="2" id="KW-0812">Transmembrane</keyword>
<protein>
    <recommendedName>
        <fullName evidence="5">Melatonin receptor type 1A</fullName>
    </recommendedName>
</protein>
<evidence type="ECO:0000313" key="3">
    <source>
        <dbReference type="EMBL" id="KAJ1128404.1"/>
    </source>
</evidence>
<accession>A0AAV7PNE2</accession>
<organism evidence="3 4">
    <name type="scientific">Pleurodeles waltl</name>
    <name type="common">Iberian ribbed newt</name>
    <dbReference type="NCBI Taxonomy" id="8319"/>
    <lineage>
        <taxon>Eukaryota</taxon>
        <taxon>Metazoa</taxon>
        <taxon>Chordata</taxon>
        <taxon>Craniata</taxon>
        <taxon>Vertebrata</taxon>
        <taxon>Euteleostomi</taxon>
        <taxon>Amphibia</taxon>
        <taxon>Batrachia</taxon>
        <taxon>Caudata</taxon>
        <taxon>Salamandroidea</taxon>
        <taxon>Salamandridae</taxon>
        <taxon>Pleurodelinae</taxon>
        <taxon>Pleurodeles</taxon>
    </lineage>
</organism>
<dbReference type="Proteomes" id="UP001066276">
    <property type="component" value="Chromosome 7"/>
</dbReference>
<dbReference type="EMBL" id="JANPWB010000011">
    <property type="protein sequence ID" value="KAJ1128404.1"/>
    <property type="molecule type" value="Genomic_DNA"/>
</dbReference>